<dbReference type="AlphaFoldDB" id="A0A5S6Q9Z9"/>
<organism evidence="1 2">
    <name type="scientific">Trichuris muris</name>
    <name type="common">Mouse whipworm</name>
    <dbReference type="NCBI Taxonomy" id="70415"/>
    <lineage>
        <taxon>Eukaryota</taxon>
        <taxon>Metazoa</taxon>
        <taxon>Ecdysozoa</taxon>
        <taxon>Nematoda</taxon>
        <taxon>Enoplea</taxon>
        <taxon>Dorylaimia</taxon>
        <taxon>Trichinellida</taxon>
        <taxon>Trichuridae</taxon>
        <taxon>Trichuris</taxon>
    </lineage>
</organism>
<proteinExistence type="predicted"/>
<keyword evidence="1" id="KW-1185">Reference proteome</keyword>
<reference evidence="2" key="1">
    <citation type="submission" date="2019-12" db="UniProtKB">
        <authorList>
            <consortium name="WormBaseParasite"/>
        </authorList>
    </citation>
    <scope>IDENTIFICATION</scope>
</reference>
<protein>
    <submittedName>
        <fullName evidence="2">Uncharacterized protein</fullName>
    </submittedName>
</protein>
<dbReference type="Proteomes" id="UP000046395">
    <property type="component" value="Unassembled WGS sequence"/>
</dbReference>
<sequence length="145" mass="16409">MSELPCEIGRSEGVHACPPPLWSLFHVYRWFRFQFPRLNSNIYAITLDRGAFLNVMSSSPPNGSSPPTCALPFERYCVAPLCVAASGQRYDCSRSCVIDESVTQEVIWPSPIGSRGEEMLEQMNSMKVQYPPLPRKLVDARRRQV</sequence>
<evidence type="ECO:0000313" key="1">
    <source>
        <dbReference type="Proteomes" id="UP000046395"/>
    </source>
</evidence>
<name>A0A5S6Q9Z9_TRIMR</name>
<accession>A0A5S6Q9Z9</accession>
<dbReference type="WBParaSite" id="TMUE_1000004013.1">
    <property type="protein sequence ID" value="TMUE_1000004013.1"/>
    <property type="gene ID" value="WBGene00293730"/>
</dbReference>
<evidence type="ECO:0000313" key="2">
    <source>
        <dbReference type="WBParaSite" id="TMUE_1000004013.1"/>
    </source>
</evidence>